<keyword evidence="1" id="KW-0963">Cytoplasm</keyword>
<accession>A0A2G6E896</accession>
<dbReference type="AlphaFoldDB" id="A0A2G6E896"/>
<evidence type="ECO:0000313" key="4">
    <source>
        <dbReference type="Proteomes" id="UP000229740"/>
    </source>
</evidence>
<proteinExistence type="predicted"/>
<dbReference type="InterPro" id="IPR022296">
    <property type="entry name" value="Proteasome_asu_bac"/>
</dbReference>
<dbReference type="SUPFAM" id="SSF56235">
    <property type="entry name" value="N-terminal nucleophile aminohydrolases (Ntn hydrolases)"/>
    <property type="match status" value="1"/>
</dbReference>
<reference evidence="3 4" key="1">
    <citation type="submission" date="2017-10" db="EMBL/GenBank/DDBJ databases">
        <title>Novel microbial diversity and functional potential in the marine mammal oral microbiome.</title>
        <authorList>
            <person name="Dudek N.K."/>
            <person name="Sun C.L."/>
            <person name="Burstein D."/>
            <person name="Kantor R.S."/>
            <person name="Aliaga Goltsman D.S."/>
            <person name="Bik E.M."/>
            <person name="Thomas B.C."/>
            <person name="Banfield J.F."/>
            <person name="Relman D.A."/>
        </authorList>
    </citation>
    <scope>NUCLEOTIDE SEQUENCE [LARGE SCALE GENOMIC DNA]</scope>
    <source>
        <strain evidence="3">DOLZORAL124_49_17</strain>
    </source>
</reference>
<dbReference type="EMBL" id="PDPS01000023">
    <property type="protein sequence ID" value="PID58329.1"/>
    <property type="molecule type" value="Genomic_DNA"/>
</dbReference>
<dbReference type="GO" id="GO:0004298">
    <property type="term" value="F:threonine-type endopeptidase activity"/>
    <property type="evidence" value="ECO:0007669"/>
    <property type="project" value="InterPro"/>
</dbReference>
<dbReference type="GO" id="GO:0051603">
    <property type="term" value="P:proteolysis involved in protein catabolic process"/>
    <property type="evidence" value="ECO:0007669"/>
    <property type="project" value="InterPro"/>
</dbReference>
<protein>
    <submittedName>
        <fullName evidence="3">Proteasome subunit alpha</fullName>
    </submittedName>
</protein>
<dbReference type="InterPro" id="IPR023332">
    <property type="entry name" value="Proteasome_alpha-type"/>
</dbReference>
<dbReference type="Gene3D" id="3.60.20.10">
    <property type="entry name" value="Glutamine Phosphoribosylpyrophosphate, subunit 1, domain 1"/>
    <property type="match status" value="1"/>
</dbReference>
<organism evidence="3 4">
    <name type="scientific">candidate division KSB3 bacterium</name>
    <dbReference type="NCBI Taxonomy" id="2044937"/>
    <lineage>
        <taxon>Bacteria</taxon>
        <taxon>candidate division KSB3</taxon>
    </lineage>
</organism>
<evidence type="ECO:0000313" key="3">
    <source>
        <dbReference type="EMBL" id="PID58329.1"/>
    </source>
</evidence>
<sequence length="229" mass="25898">MPMPYYVSPEQMMQDKAEYARKGIAKGKSLVAVEFEDGILLAAENPSSSLSKISEIYDSLAFAGVGKYSEFETLRKSGIRYADIKGYHYSREDVTGKSLANAYSQLIGNIFTKEIKPLEIEILVVEVGERAEKNSMYHILFDGSISDYTGYAAIGGHAEVVNTFLREHYREALSVNEALDLCRHSLENTSTNGRIKEEHLEVAILDRTIEGRQFRRILPLEMKERFRNA</sequence>
<dbReference type="Pfam" id="PF00227">
    <property type="entry name" value="Proteasome"/>
    <property type="match status" value="1"/>
</dbReference>
<dbReference type="Proteomes" id="UP000229740">
    <property type="component" value="Unassembled WGS sequence"/>
</dbReference>
<gene>
    <name evidence="3" type="primary">prcA</name>
    <name evidence="3" type="ORF">CSB45_04485</name>
</gene>
<evidence type="ECO:0000256" key="1">
    <source>
        <dbReference type="ARBA" id="ARBA00022490"/>
    </source>
</evidence>
<comment type="caution">
    <text evidence="3">The sequence shown here is derived from an EMBL/GenBank/DDBJ whole genome shotgun (WGS) entry which is preliminary data.</text>
</comment>
<dbReference type="GO" id="GO:0019773">
    <property type="term" value="C:proteasome core complex, alpha-subunit complex"/>
    <property type="evidence" value="ECO:0007669"/>
    <property type="project" value="InterPro"/>
</dbReference>
<name>A0A2G6E896_9BACT</name>
<dbReference type="NCBIfam" id="TIGR03691">
    <property type="entry name" value="20S_bact_alpha"/>
    <property type="match status" value="1"/>
</dbReference>
<evidence type="ECO:0000256" key="2">
    <source>
        <dbReference type="ARBA" id="ARBA00022942"/>
    </source>
</evidence>
<dbReference type="PANTHER" id="PTHR11599">
    <property type="entry name" value="PROTEASOME SUBUNIT ALPHA/BETA"/>
    <property type="match status" value="1"/>
</dbReference>
<dbReference type="InterPro" id="IPR050115">
    <property type="entry name" value="Proteasome_alpha"/>
</dbReference>
<keyword evidence="2 3" id="KW-0647">Proteasome</keyword>
<dbReference type="PROSITE" id="PS51475">
    <property type="entry name" value="PROTEASOME_ALPHA_2"/>
    <property type="match status" value="1"/>
</dbReference>
<dbReference type="CDD" id="cd01906">
    <property type="entry name" value="proteasome_protease_HslV"/>
    <property type="match status" value="1"/>
</dbReference>
<dbReference type="InterPro" id="IPR029055">
    <property type="entry name" value="Ntn_hydrolases_N"/>
</dbReference>
<dbReference type="InterPro" id="IPR001353">
    <property type="entry name" value="Proteasome_sua/b"/>
</dbReference>